<name>G8X9G4_FLACA</name>
<dbReference type="PROSITE" id="PS51900">
    <property type="entry name" value="CB"/>
    <property type="match status" value="1"/>
</dbReference>
<keyword evidence="2" id="KW-0963">Cytoplasm</keyword>
<dbReference type="InterPro" id="IPR044068">
    <property type="entry name" value="CB"/>
</dbReference>
<dbReference type="SUPFAM" id="SSF56349">
    <property type="entry name" value="DNA breaking-rejoining enzymes"/>
    <property type="match status" value="1"/>
</dbReference>
<evidence type="ECO:0000313" key="13">
    <source>
        <dbReference type="Proteomes" id="UP000005638"/>
    </source>
</evidence>
<keyword evidence="5" id="KW-0229">DNA integration</keyword>
<dbReference type="InterPro" id="IPR002104">
    <property type="entry name" value="Integrase_catalytic"/>
</dbReference>
<keyword evidence="8" id="KW-0131">Cell cycle</keyword>
<reference evidence="12 13" key="1">
    <citation type="journal article" date="2012" name="J. Bacteriol.">
        <title>Genome Sequence of the Fish Pathogen Flavobacterium columnare ATCC 49512.</title>
        <authorList>
            <person name="Tekedar H.C."/>
            <person name="Karsi A."/>
            <person name="Gillaspy A.F."/>
            <person name="Dyer D.W."/>
            <person name="Benton N.R."/>
            <person name="Zaitshik J."/>
            <person name="Vamenta S."/>
            <person name="Banes M.M."/>
            <person name="Gulsoy N."/>
            <person name="Aboko-Cole M."/>
            <person name="Waldbieser G.C."/>
            <person name="Lawrence M.L."/>
        </authorList>
    </citation>
    <scope>NUCLEOTIDE SEQUENCE [LARGE SCALE GENOMIC DNA]</scope>
    <source>
        <strain evidence="13">ATCC 49512 / CIP 103533 / TG 44/87</strain>
    </source>
</reference>
<dbReference type="STRING" id="1041826.FCOL_05430"/>
<keyword evidence="13" id="KW-1185">Reference proteome</keyword>
<dbReference type="Gene3D" id="1.10.150.130">
    <property type="match status" value="1"/>
</dbReference>
<dbReference type="GO" id="GO:0015074">
    <property type="term" value="P:DNA integration"/>
    <property type="evidence" value="ECO:0007669"/>
    <property type="project" value="UniProtKB-KW"/>
</dbReference>
<evidence type="ECO:0000256" key="4">
    <source>
        <dbReference type="ARBA" id="ARBA00022829"/>
    </source>
</evidence>
<dbReference type="PROSITE" id="PS51898">
    <property type="entry name" value="TYR_RECOMBINASE"/>
    <property type="match status" value="1"/>
</dbReference>
<gene>
    <name evidence="12" type="ordered locus">FCOL_05430</name>
</gene>
<dbReference type="Pfam" id="PF00589">
    <property type="entry name" value="Phage_integrase"/>
    <property type="match status" value="1"/>
</dbReference>
<dbReference type="AlphaFoldDB" id="G8X9G4"/>
<evidence type="ECO:0000256" key="5">
    <source>
        <dbReference type="ARBA" id="ARBA00022908"/>
    </source>
</evidence>
<dbReference type="Pfam" id="PF13495">
    <property type="entry name" value="Phage_int_SAM_4"/>
    <property type="match status" value="1"/>
</dbReference>
<keyword evidence="3" id="KW-0132">Cell division</keyword>
<dbReference type="HOGENOM" id="CLU_027562_9_5_10"/>
<evidence type="ECO:0000256" key="8">
    <source>
        <dbReference type="ARBA" id="ARBA00023306"/>
    </source>
</evidence>
<proteinExistence type="predicted"/>
<dbReference type="GO" id="GO:0006310">
    <property type="term" value="P:DNA recombination"/>
    <property type="evidence" value="ECO:0007669"/>
    <property type="project" value="UniProtKB-KW"/>
</dbReference>
<evidence type="ECO:0000256" key="1">
    <source>
        <dbReference type="ARBA" id="ARBA00004496"/>
    </source>
</evidence>
<dbReference type="GO" id="GO:0003677">
    <property type="term" value="F:DNA binding"/>
    <property type="evidence" value="ECO:0007669"/>
    <property type="project" value="UniProtKB-UniRule"/>
</dbReference>
<dbReference type="GO" id="GO:0051301">
    <property type="term" value="P:cell division"/>
    <property type="evidence" value="ECO:0007669"/>
    <property type="project" value="UniProtKB-KW"/>
</dbReference>
<evidence type="ECO:0000259" key="11">
    <source>
        <dbReference type="PROSITE" id="PS51900"/>
    </source>
</evidence>
<keyword evidence="6 9" id="KW-0238">DNA-binding</keyword>
<dbReference type="Proteomes" id="UP000005638">
    <property type="component" value="Chromosome"/>
</dbReference>
<feature type="domain" description="Core-binding (CB)" evidence="11">
    <location>
        <begin position="1"/>
        <end position="81"/>
    </location>
</feature>
<dbReference type="eggNOG" id="COG4974">
    <property type="taxonomic scope" value="Bacteria"/>
</dbReference>
<dbReference type="PANTHER" id="PTHR30349">
    <property type="entry name" value="PHAGE INTEGRASE-RELATED"/>
    <property type="match status" value="1"/>
</dbReference>
<dbReference type="KEGG" id="fco:FCOL_05430"/>
<organism evidence="12 13">
    <name type="scientific">Flavobacterium columnare (strain ATCC 49512 / CIP 103533 / TG 44/87)</name>
    <dbReference type="NCBI Taxonomy" id="1041826"/>
    <lineage>
        <taxon>Bacteria</taxon>
        <taxon>Pseudomonadati</taxon>
        <taxon>Bacteroidota</taxon>
        <taxon>Flavobacteriia</taxon>
        <taxon>Flavobacteriales</taxon>
        <taxon>Flavobacteriaceae</taxon>
        <taxon>Flavobacterium</taxon>
    </lineage>
</organism>
<dbReference type="InterPro" id="IPR013762">
    <property type="entry name" value="Integrase-like_cat_sf"/>
</dbReference>
<dbReference type="EMBL" id="CP003222">
    <property type="protein sequence ID" value="AEW85911.1"/>
    <property type="molecule type" value="Genomic_DNA"/>
</dbReference>
<comment type="subcellular location">
    <subcellularLocation>
        <location evidence="1">Cytoplasm</location>
    </subcellularLocation>
</comment>
<keyword evidence="7" id="KW-0233">DNA recombination</keyword>
<dbReference type="InterPro" id="IPR011010">
    <property type="entry name" value="DNA_brk_join_enz"/>
</dbReference>
<dbReference type="InterPro" id="IPR010998">
    <property type="entry name" value="Integrase_recombinase_N"/>
</dbReference>
<dbReference type="GO" id="GO:0007059">
    <property type="term" value="P:chromosome segregation"/>
    <property type="evidence" value="ECO:0007669"/>
    <property type="project" value="UniProtKB-KW"/>
</dbReference>
<evidence type="ECO:0000256" key="2">
    <source>
        <dbReference type="ARBA" id="ARBA00022490"/>
    </source>
</evidence>
<evidence type="ECO:0000256" key="6">
    <source>
        <dbReference type="ARBA" id="ARBA00023125"/>
    </source>
</evidence>
<dbReference type="InterPro" id="IPR004107">
    <property type="entry name" value="Integrase_SAM-like_N"/>
</dbReference>
<feature type="domain" description="Tyr recombinase" evidence="10">
    <location>
        <begin position="98"/>
        <end position="265"/>
    </location>
</feature>
<evidence type="ECO:0000313" key="12">
    <source>
        <dbReference type="EMBL" id="AEW85911.1"/>
    </source>
</evidence>
<sequence length="267" mass="31318">MNIPKYIEMYRKELKLKNYSDNTIKNYSCQVELFLRNHEEQFTEPAKINEQAIKNWLLQFKTRNAMCHSLSALKLFYSKVIKQPMKFKYIQYPRSERKLPKVMDKDFLIDKISKIENLKHKAILTLTYSTGMRVSEVCGLKIKDIDSKSMLILIRNGKGRKDRYVPLSKTTLDTLRAYYVAYEPKEYLFNGQFDLQYSPRSCNQIVKQYLGNEFHFHQLRHSNATALLEAGTDLRVIQQLLGHSSSKTTEIYTHVSANMINKVVTPI</sequence>
<dbReference type="Gene3D" id="1.10.443.10">
    <property type="entry name" value="Intergrase catalytic core"/>
    <property type="match status" value="1"/>
</dbReference>
<protein>
    <submittedName>
        <fullName evidence="12">Tyrosine type site-specific recombinase</fullName>
    </submittedName>
</protein>
<evidence type="ECO:0000256" key="3">
    <source>
        <dbReference type="ARBA" id="ARBA00022618"/>
    </source>
</evidence>
<evidence type="ECO:0000256" key="9">
    <source>
        <dbReference type="PROSITE-ProRule" id="PRU01248"/>
    </source>
</evidence>
<dbReference type="PANTHER" id="PTHR30349:SF77">
    <property type="entry name" value="TYROSINE RECOMBINASE XERC"/>
    <property type="match status" value="1"/>
</dbReference>
<keyword evidence="4" id="KW-0159">Chromosome partition</keyword>
<accession>G8X9G4</accession>
<dbReference type="GO" id="GO:0005737">
    <property type="term" value="C:cytoplasm"/>
    <property type="evidence" value="ECO:0007669"/>
    <property type="project" value="UniProtKB-SubCell"/>
</dbReference>
<evidence type="ECO:0000259" key="10">
    <source>
        <dbReference type="PROSITE" id="PS51898"/>
    </source>
</evidence>
<dbReference type="InterPro" id="IPR050090">
    <property type="entry name" value="Tyrosine_recombinase_XerCD"/>
</dbReference>
<evidence type="ECO:0000256" key="7">
    <source>
        <dbReference type="ARBA" id="ARBA00023172"/>
    </source>
</evidence>